<evidence type="ECO:0000256" key="1">
    <source>
        <dbReference type="SAM" id="MobiDB-lite"/>
    </source>
</evidence>
<gene>
    <name evidence="2" type="ORF">HNR09_000332</name>
</gene>
<protein>
    <recommendedName>
        <fullName evidence="4">LppX_LprAFG lipoprotein</fullName>
    </recommendedName>
</protein>
<evidence type="ECO:0000313" key="2">
    <source>
        <dbReference type="EMBL" id="NYJ76921.1"/>
    </source>
</evidence>
<proteinExistence type="predicted"/>
<dbReference type="EMBL" id="JACCFY010000001">
    <property type="protein sequence ID" value="NYJ76921.1"/>
    <property type="molecule type" value="Genomic_DNA"/>
</dbReference>
<feature type="compositionally biased region" description="Polar residues" evidence="1">
    <location>
        <begin position="147"/>
        <end position="158"/>
    </location>
</feature>
<dbReference type="Pfam" id="PF20316">
    <property type="entry name" value="DUF6612"/>
    <property type="match status" value="1"/>
</dbReference>
<evidence type="ECO:0000313" key="3">
    <source>
        <dbReference type="Proteomes" id="UP000535437"/>
    </source>
</evidence>
<dbReference type="RefSeq" id="WP_179540474.1">
    <property type="nucleotide sequence ID" value="NZ_BAAALL010000010.1"/>
</dbReference>
<keyword evidence="3" id="KW-1185">Reference proteome</keyword>
<reference evidence="2 3" key="1">
    <citation type="submission" date="2020-07" db="EMBL/GenBank/DDBJ databases">
        <title>Sequencing the genomes of 1000 actinobacteria strains.</title>
        <authorList>
            <person name="Klenk H.-P."/>
        </authorList>
    </citation>
    <scope>NUCLEOTIDE SEQUENCE [LARGE SCALE GENOMIC DNA]</scope>
    <source>
        <strain evidence="2 3">DSM 15475</strain>
    </source>
</reference>
<organism evidence="2 3">
    <name type="scientific">Nesterenkonia xinjiangensis</name>
    <dbReference type="NCBI Taxonomy" id="225327"/>
    <lineage>
        <taxon>Bacteria</taxon>
        <taxon>Bacillati</taxon>
        <taxon>Actinomycetota</taxon>
        <taxon>Actinomycetes</taxon>
        <taxon>Micrococcales</taxon>
        <taxon>Micrococcaceae</taxon>
        <taxon>Nesterenkonia</taxon>
    </lineage>
</organism>
<dbReference type="Proteomes" id="UP000535437">
    <property type="component" value="Unassembled WGS sequence"/>
</dbReference>
<dbReference type="PROSITE" id="PS51257">
    <property type="entry name" value="PROKAR_LIPOPROTEIN"/>
    <property type="match status" value="1"/>
</dbReference>
<dbReference type="AlphaFoldDB" id="A0A7Z0GKR7"/>
<feature type="region of interest" description="Disordered" evidence="1">
    <location>
        <begin position="139"/>
        <end position="158"/>
    </location>
</feature>
<accession>A0A7Z0GKR7</accession>
<comment type="caution">
    <text evidence="2">The sequence shown here is derived from an EMBL/GenBank/DDBJ whole genome shotgun (WGS) entry which is preliminary data.</text>
</comment>
<name>A0A7Z0GKR7_9MICC</name>
<dbReference type="InterPro" id="IPR046720">
    <property type="entry name" value="DUF6612"/>
</dbReference>
<sequence length="282" mass="30607">MTRTPCATGATSIAGIALLTLTGCVGLGPGESQAGPSTDATRGDGVQIPDEHGAELVHPLEDPEIFAEMRTAAEDLESLRMGATMTFELDAPWLTQEQHLEMTAEGAADFSEVHVTASLTEQGDPVEDIEAYIQDGTGVENIDDQGWTDSPSSTIDEGTDSTYAAVLEAVIAMEDLLEVDYDDDSYTLEYAGSDAEIFDSLEDPFSLNLDGYEPEETDMTVEVLLDPQTLLMEEFEFTLYTQESPNPISLGMEISVEYSMFNEVPPLEIPEDVLEEAYGPQH</sequence>
<evidence type="ECO:0008006" key="4">
    <source>
        <dbReference type="Google" id="ProtNLM"/>
    </source>
</evidence>